<evidence type="ECO:0000313" key="8">
    <source>
        <dbReference type="EMBL" id="KAK9947227.1"/>
    </source>
</evidence>
<feature type="transmembrane region" description="Helical" evidence="7">
    <location>
        <begin position="119"/>
        <end position="137"/>
    </location>
</feature>
<dbReference type="InterPro" id="IPR036259">
    <property type="entry name" value="MFS_trans_sf"/>
</dbReference>
<keyword evidence="4 7" id="KW-0812">Transmembrane</keyword>
<dbReference type="InterPro" id="IPR004324">
    <property type="entry name" value="FBT"/>
</dbReference>
<evidence type="ECO:0008006" key="10">
    <source>
        <dbReference type="Google" id="ProtNLM"/>
    </source>
</evidence>
<keyword evidence="9" id="KW-1185">Reference proteome</keyword>
<organism evidence="8 9">
    <name type="scientific">Rubus argutus</name>
    <name type="common">Southern blackberry</name>
    <dbReference type="NCBI Taxonomy" id="59490"/>
    <lineage>
        <taxon>Eukaryota</taxon>
        <taxon>Viridiplantae</taxon>
        <taxon>Streptophyta</taxon>
        <taxon>Embryophyta</taxon>
        <taxon>Tracheophyta</taxon>
        <taxon>Spermatophyta</taxon>
        <taxon>Magnoliopsida</taxon>
        <taxon>eudicotyledons</taxon>
        <taxon>Gunneridae</taxon>
        <taxon>Pentapetalae</taxon>
        <taxon>rosids</taxon>
        <taxon>fabids</taxon>
        <taxon>Rosales</taxon>
        <taxon>Rosaceae</taxon>
        <taxon>Rosoideae</taxon>
        <taxon>Rosoideae incertae sedis</taxon>
        <taxon>Rubus</taxon>
    </lineage>
</organism>
<keyword evidence="6 7" id="KW-0472">Membrane</keyword>
<evidence type="ECO:0000256" key="3">
    <source>
        <dbReference type="ARBA" id="ARBA00022448"/>
    </source>
</evidence>
<dbReference type="CDD" id="cd17484">
    <property type="entry name" value="MFS_FBT"/>
    <property type="match status" value="1"/>
</dbReference>
<protein>
    <recommendedName>
        <fullName evidence="10">Folate-biopterin transporter 2</fullName>
    </recommendedName>
</protein>
<dbReference type="PANTHER" id="PTHR31585:SF6">
    <property type="entry name" value="FOLATE-BIOPTERIN TRANSPORTER 2-RELATED"/>
    <property type="match status" value="1"/>
</dbReference>
<evidence type="ECO:0000256" key="2">
    <source>
        <dbReference type="ARBA" id="ARBA00007015"/>
    </source>
</evidence>
<feature type="transmembrane region" description="Helical" evidence="7">
    <location>
        <begin position="213"/>
        <end position="231"/>
    </location>
</feature>
<sequence>MMVEEEEHLKPCGGEIVEENEAKRGCCDAVCTPIQWFKMLCREMHWSFVLGVVVVYGISQGFGGALYRVGTEYYMKDVQKVQPSQAQFYQGITSIPWLVKPLWGLLTDVLPIFGYRRRPYFIVAGSIGVIAMLVLSFHEKLHIALAILALTVGSAGVAVADVTIDACVAQNSINHHSLAADMQSLCALSSSIGALLGFSISGIFVHLIGPKGVYGLLAIPSGLVFLIGTLLKEPHSPNFAYTQVNQKFIDAGKSMWKTLKCPDVWRPSLYMYSSLALSLNILDGMFYWYTDSTSGPSFSQENVGYIFSIGSVGSILGAVLYQYVLKDHPFRDLLFWTQLLYGLSGMLDLMLVLRLNLRFGVPDYFFVVIDESVSQMTGRLKWMPLLVLSSKLCPPGIEGTFFALLMSIDNVGLLSATWGGGVLLHVLKVTRTQFDNLWLAILIRNLLRLTPLCLLFLVPRVDPNSSILPTEILSAKEDIEIETPEAENIELVSLVGRVDGRYPN</sequence>
<dbReference type="SUPFAM" id="SSF103473">
    <property type="entry name" value="MFS general substrate transporter"/>
    <property type="match status" value="1"/>
</dbReference>
<gene>
    <name evidence="8" type="ORF">M0R45_012659</name>
</gene>
<dbReference type="Pfam" id="PF03092">
    <property type="entry name" value="BT1"/>
    <property type="match status" value="1"/>
</dbReference>
<feature type="transmembrane region" description="Helical" evidence="7">
    <location>
        <begin position="185"/>
        <end position="207"/>
    </location>
</feature>
<feature type="transmembrane region" description="Helical" evidence="7">
    <location>
        <begin position="333"/>
        <end position="353"/>
    </location>
</feature>
<comment type="similarity">
    <text evidence="2">Belongs to the major facilitator superfamily. Folate-biopterin transporter (TC 2.A.71) family.</text>
</comment>
<keyword evidence="5 7" id="KW-1133">Transmembrane helix</keyword>
<feature type="transmembrane region" description="Helical" evidence="7">
    <location>
        <begin position="302"/>
        <end position="321"/>
    </location>
</feature>
<evidence type="ECO:0000256" key="5">
    <source>
        <dbReference type="ARBA" id="ARBA00022989"/>
    </source>
</evidence>
<dbReference type="NCBIfam" id="TIGR00788">
    <property type="entry name" value="fbt"/>
    <property type="match status" value="1"/>
</dbReference>
<evidence type="ECO:0000256" key="4">
    <source>
        <dbReference type="ARBA" id="ARBA00022692"/>
    </source>
</evidence>
<feature type="transmembrane region" description="Helical" evidence="7">
    <location>
        <begin position="269"/>
        <end position="290"/>
    </location>
</feature>
<feature type="transmembrane region" description="Helical" evidence="7">
    <location>
        <begin position="143"/>
        <end position="164"/>
    </location>
</feature>
<dbReference type="EMBL" id="JBEDUW010000002">
    <property type="protein sequence ID" value="KAK9947227.1"/>
    <property type="molecule type" value="Genomic_DNA"/>
</dbReference>
<feature type="transmembrane region" description="Helical" evidence="7">
    <location>
        <begin position="46"/>
        <end position="67"/>
    </location>
</feature>
<dbReference type="Gene3D" id="1.20.1250.20">
    <property type="entry name" value="MFS general substrate transporter like domains"/>
    <property type="match status" value="1"/>
</dbReference>
<dbReference type="Proteomes" id="UP001457282">
    <property type="component" value="Unassembled WGS sequence"/>
</dbReference>
<proteinExistence type="inferred from homology"/>
<evidence type="ECO:0000256" key="6">
    <source>
        <dbReference type="ARBA" id="ARBA00023136"/>
    </source>
</evidence>
<reference evidence="8 9" key="1">
    <citation type="journal article" date="2023" name="G3 (Bethesda)">
        <title>A chromosome-length genome assembly and annotation of blackberry (Rubus argutus, cv. 'Hillquist').</title>
        <authorList>
            <person name="Bruna T."/>
            <person name="Aryal R."/>
            <person name="Dudchenko O."/>
            <person name="Sargent D.J."/>
            <person name="Mead D."/>
            <person name="Buti M."/>
            <person name="Cavallini A."/>
            <person name="Hytonen T."/>
            <person name="Andres J."/>
            <person name="Pham M."/>
            <person name="Weisz D."/>
            <person name="Mascagni F."/>
            <person name="Usai G."/>
            <person name="Natali L."/>
            <person name="Bassil N."/>
            <person name="Fernandez G.E."/>
            <person name="Lomsadze A."/>
            <person name="Armour M."/>
            <person name="Olukolu B."/>
            <person name="Poorten T."/>
            <person name="Britton C."/>
            <person name="Davik J."/>
            <person name="Ashrafi H."/>
            <person name="Aiden E.L."/>
            <person name="Borodovsky M."/>
            <person name="Worthington M."/>
        </authorList>
    </citation>
    <scope>NUCLEOTIDE SEQUENCE [LARGE SCALE GENOMIC DNA]</scope>
    <source>
        <strain evidence="8">PI 553951</strain>
    </source>
</reference>
<evidence type="ECO:0000256" key="1">
    <source>
        <dbReference type="ARBA" id="ARBA00004141"/>
    </source>
</evidence>
<accession>A0AAW1YEV1</accession>
<dbReference type="GO" id="GO:0016020">
    <property type="term" value="C:membrane"/>
    <property type="evidence" value="ECO:0007669"/>
    <property type="project" value="UniProtKB-SubCell"/>
</dbReference>
<keyword evidence="3" id="KW-0813">Transport</keyword>
<name>A0AAW1YEV1_RUBAR</name>
<dbReference type="AlphaFoldDB" id="A0AAW1YEV1"/>
<comment type="subcellular location">
    <subcellularLocation>
        <location evidence="1">Membrane</location>
        <topology evidence="1">Multi-pass membrane protein</topology>
    </subcellularLocation>
</comment>
<evidence type="ECO:0000313" key="9">
    <source>
        <dbReference type="Proteomes" id="UP001457282"/>
    </source>
</evidence>
<evidence type="ECO:0000256" key="7">
    <source>
        <dbReference type="SAM" id="Phobius"/>
    </source>
</evidence>
<dbReference type="InterPro" id="IPR039309">
    <property type="entry name" value="BT1"/>
</dbReference>
<comment type="caution">
    <text evidence="8">The sequence shown here is derived from an EMBL/GenBank/DDBJ whole genome shotgun (WGS) entry which is preliminary data.</text>
</comment>
<dbReference type="PANTHER" id="PTHR31585">
    <property type="entry name" value="FOLATE-BIOPTERIN TRANSPORTER 1, CHLOROPLASTIC"/>
    <property type="match status" value="1"/>
</dbReference>